<organism evidence="2 3">
    <name type="scientific">Thermobrachium celere DSM 8682</name>
    <dbReference type="NCBI Taxonomy" id="941824"/>
    <lineage>
        <taxon>Bacteria</taxon>
        <taxon>Bacillati</taxon>
        <taxon>Bacillota</taxon>
        <taxon>Clostridia</taxon>
        <taxon>Eubacteriales</taxon>
        <taxon>Clostridiaceae</taxon>
        <taxon>Thermobrachium</taxon>
    </lineage>
</organism>
<sequence length="272" mass="31371">MYRASKTVKVESLLLIMFGIAVGVIPIFSGKNIGYEVVLTSILIITLGVYTYFRVNRIKVIIHNDRIEYYGESKKNDRVIYFNNIYLVETVNKSGVFLTFIVDKYKEGNRWLIRGTNPPSTEKEMGRDKDIKLDFKKSLCIDSRKIEKSKEIVQIICSKISKTRIGDGTERYINDIKQEVIEEINNTKLNRIIYKTIMSINLIGLLIVLMILEGKSPILTNKYFKVVSLLVYFINGAFSLYLRLKFKNVPSYKIIFNIGIILSVLIIIMLIV</sequence>
<evidence type="ECO:0000313" key="3">
    <source>
        <dbReference type="Proteomes" id="UP000014923"/>
    </source>
</evidence>
<keyword evidence="1" id="KW-0472">Membrane</keyword>
<dbReference type="HOGENOM" id="CLU_1022824_0_0_9"/>
<dbReference type="eggNOG" id="ENOG5033PEH">
    <property type="taxonomic scope" value="Bacteria"/>
</dbReference>
<dbReference type="Proteomes" id="UP000014923">
    <property type="component" value="Unassembled WGS sequence"/>
</dbReference>
<evidence type="ECO:0000313" key="2">
    <source>
        <dbReference type="EMBL" id="CDF58997.1"/>
    </source>
</evidence>
<dbReference type="RefSeq" id="WP_018664179.1">
    <property type="nucleotide sequence ID" value="NZ_HF952022.1"/>
</dbReference>
<keyword evidence="1" id="KW-0812">Transmembrane</keyword>
<feature type="transmembrane region" description="Helical" evidence="1">
    <location>
        <begin position="35"/>
        <end position="53"/>
    </location>
</feature>
<dbReference type="OrthoDB" id="9916050at2"/>
<feature type="transmembrane region" description="Helical" evidence="1">
    <location>
        <begin position="223"/>
        <end position="242"/>
    </location>
</feature>
<dbReference type="EMBL" id="CAVN010000110">
    <property type="protein sequence ID" value="CDF58997.1"/>
    <property type="molecule type" value="Genomic_DNA"/>
</dbReference>
<reference evidence="2" key="1">
    <citation type="submission" date="2013-03" db="EMBL/GenBank/DDBJ databases">
        <title>Draft genome sequence of the hydrogen-ethanol-producing anaerobic alkalithermophilic Caloramator celere.</title>
        <authorList>
            <person name="Ciranna A."/>
            <person name="Larjo A."/>
            <person name="Kivisto A."/>
            <person name="Santala V."/>
            <person name="Roos C."/>
            <person name="Karp M."/>
        </authorList>
    </citation>
    <scope>NUCLEOTIDE SEQUENCE [LARGE SCALE GENOMIC DNA]</scope>
    <source>
        <strain evidence="2">DSM 8682</strain>
    </source>
</reference>
<feature type="transmembrane region" description="Helical" evidence="1">
    <location>
        <begin position="12"/>
        <end position="29"/>
    </location>
</feature>
<accession>R7RS29</accession>
<keyword evidence="3" id="KW-1185">Reference proteome</keyword>
<protein>
    <submittedName>
        <fullName evidence="2">Uncharacterized protein</fullName>
    </submittedName>
</protein>
<dbReference type="AlphaFoldDB" id="R7RS29"/>
<evidence type="ECO:0000256" key="1">
    <source>
        <dbReference type="SAM" id="Phobius"/>
    </source>
</evidence>
<feature type="transmembrane region" description="Helical" evidence="1">
    <location>
        <begin position="192"/>
        <end position="211"/>
    </location>
</feature>
<comment type="caution">
    <text evidence="2">The sequence shown here is derived from an EMBL/GenBank/DDBJ whole genome shotgun (WGS) entry which is preliminary data.</text>
</comment>
<name>R7RS29_9CLOT</name>
<feature type="transmembrane region" description="Helical" evidence="1">
    <location>
        <begin position="254"/>
        <end position="271"/>
    </location>
</feature>
<gene>
    <name evidence="2" type="ORF">TCEL_02065</name>
</gene>
<proteinExistence type="predicted"/>
<keyword evidence="1" id="KW-1133">Transmembrane helix</keyword>